<proteinExistence type="predicted"/>
<feature type="region of interest" description="Disordered" evidence="1">
    <location>
        <begin position="120"/>
        <end position="479"/>
    </location>
</feature>
<comment type="caution">
    <text evidence="2">The sequence shown here is derived from an EMBL/GenBank/DDBJ whole genome shotgun (WGS) entry which is preliminary data.</text>
</comment>
<reference evidence="2" key="1">
    <citation type="journal article" date="2020" name="Fungal Divers.">
        <title>Resolving the Mortierellaceae phylogeny through synthesis of multi-gene phylogenetics and phylogenomics.</title>
        <authorList>
            <person name="Vandepol N."/>
            <person name="Liber J."/>
            <person name="Desiro A."/>
            <person name="Na H."/>
            <person name="Kennedy M."/>
            <person name="Barry K."/>
            <person name="Grigoriev I.V."/>
            <person name="Miller A.N."/>
            <person name="O'Donnell K."/>
            <person name="Stajich J.E."/>
            <person name="Bonito G."/>
        </authorList>
    </citation>
    <scope>NUCLEOTIDE SEQUENCE</scope>
    <source>
        <strain evidence="2">KOD1015</strain>
    </source>
</reference>
<keyword evidence="3" id="KW-1185">Reference proteome</keyword>
<feature type="compositionally biased region" description="Polar residues" evidence="1">
    <location>
        <begin position="123"/>
        <end position="134"/>
    </location>
</feature>
<protein>
    <submittedName>
        <fullName evidence="2">Uncharacterized protein</fullName>
    </submittedName>
</protein>
<evidence type="ECO:0000313" key="3">
    <source>
        <dbReference type="Proteomes" id="UP000780801"/>
    </source>
</evidence>
<dbReference type="Proteomes" id="UP000780801">
    <property type="component" value="Unassembled WGS sequence"/>
</dbReference>
<dbReference type="EMBL" id="JAABOA010000480">
    <property type="protein sequence ID" value="KAF9584183.1"/>
    <property type="molecule type" value="Genomic_DNA"/>
</dbReference>
<feature type="compositionally biased region" description="Basic residues" evidence="1">
    <location>
        <begin position="157"/>
        <end position="171"/>
    </location>
</feature>
<feature type="compositionally biased region" description="Basic and acidic residues" evidence="1">
    <location>
        <begin position="326"/>
        <end position="338"/>
    </location>
</feature>
<feature type="compositionally biased region" description="Polar residues" evidence="1">
    <location>
        <begin position="251"/>
        <end position="263"/>
    </location>
</feature>
<organism evidence="2 3">
    <name type="scientific">Lunasporangiospora selenospora</name>
    <dbReference type="NCBI Taxonomy" id="979761"/>
    <lineage>
        <taxon>Eukaryota</taxon>
        <taxon>Fungi</taxon>
        <taxon>Fungi incertae sedis</taxon>
        <taxon>Mucoromycota</taxon>
        <taxon>Mortierellomycotina</taxon>
        <taxon>Mortierellomycetes</taxon>
        <taxon>Mortierellales</taxon>
        <taxon>Mortierellaceae</taxon>
        <taxon>Lunasporangiospora</taxon>
    </lineage>
</organism>
<sequence length="490" mass="53629">MLTILGTIDLKKVSSEESEEILRQWIGATILDRKKFGLLSTELRDYTSKLSSQYEECRKLLADFNLEKKRSQNDLMEKFRALINTKKTKIGKLAKTNETLQGQIKDLEKALKDERQQVAMLQGQKSETSGSDSVQIKAKKEAGGDISDGGPGSSRSGRGKYHGRGQGRRKVIAGIVEDEPVVKTEHGADSHPESKTKKLDRRSKASHKQDAKSADDDLVPYMSLPHPQDDYGWDEEDSVTECPRNDPKGGLSSSTGLSAQETANAKRHLDDLSGGAQKLLERVSKATTKHSGSSTKEEANLAEPAILIKQEVSVTESRSLLRRRRDPSSEGAQERQSPEGEEENLTRSTKKKQRLESGGVSPLRSGIGESRASKVASTTTESSPESTPRTRSRYPVFAMRKAGAAKVEAPKQGPVLSTTSPNTSLRSTRSNEGPVFSTDHKRTRVPSNPDSGIKKAALTRSDSHRRQKDGGGGVAPPSIISVEELYKELE</sequence>
<gene>
    <name evidence="2" type="ORF">BGW38_007309</name>
</gene>
<dbReference type="SUPFAM" id="SSF58022">
    <property type="entry name" value="XRCC4, C-terminal oligomerization domain"/>
    <property type="match status" value="1"/>
</dbReference>
<evidence type="ECO:0000313" key="2">
    <source>
        <dbReference type="EMBL" id="KAF9584183.1"/>
    </source>
</evidence>
<dbReference type="AlphaFoldDB" id="A0A9P6KGM3"/>
<name>A0A9P6KGM3_9FUNG</name>
<feature type="compositionally biased region" description="Low complexity" evidence="1">
    <location>
        <begin position="377"/>
        <end position="389"/>
    </location>
</feature>
<feature type="compositionally biased region" description="Polar residues" evidence="1">
    <location>
        <begin position="415"/>
        <end position="431"/>
    </location>
</feature>
<dbReference type="OrthoDB" id="8064436at2759"/>
<feature type="compositionally biased region" description="Polar residues" evidence="1">
    <location>
        <begin position="285"/>
        <end position="294"/>
    </location>
</feature>
<accession>A0A9P6KGM3</accession>
<feature type="compositionally biased region" description="Basic and acidic residues" evidence="1">
    <location>
        <begin position="180"/>
        <end position="197"/>
    </location>
</feature>
<evidence type="ECO:0000256" key="1">
    <source>
        <dbReference type="SAM" id="MobiDB-lite"/>
    </source>
</evidence>